<dbReference type="OrthoDB" id="5288924at2"/>
<dbReference type="CDD" id="cd21109">
    <property type="entry name" value="SPASM"/>
    <property type="match status" value="1"/>
</dbReference>
<keyword evidence="3" id="KW-0949">S-adenosyl-L-methionine</keyword>
<dbReference type="InterPro" id="IPR058240">
    <property type="entry name" value="rSAM_sf"/>
</dbReference>
<dbReference type="SUPFAM" id="SSF102114">
    <property type="entry name" value="Radical SAM enzymes"/>
    <property type="match status" value="1"/>
</dbReference>
<dbReference type="InterPro" id="IPR007197">
    <property type="entry name" value="rSAM"/>
</dbReference>
<dbReference type="SFLD" id="SFLDS00029">
    <property type="entry name" value="Radical_SAM"/>
    <property type="match status" value="1"/>
</dbReference>
<dbReference type="NCBIfam" id="TIGR04085">
    <property type="entry name" value="rSAM_more_4Fe4S"/>
    <property type="match status" value="1"/>
</dbReference>
<keyword evidence="5" id="KW-0408">Iron</keyword>
<dbReference type="Pfam" id="PF04055">
    <property type="entry name" value="Radical_SAM"/>
    <property type="match status" value="1"/>
</dbReference>
<dbReference type="RefSeq" id="WP_127000042.1">
    <property type="nucleotide sequence ID" value="NZ_CP173195.1"/>
</dbReference>
<evidence type="ECO:0000256" key="6">
    <source>
        <dbReference type="ARBA" id="ARBA00023014"/>
    </source>
</evidence>
<keyword evidence="2" id="KW-0004">4Fe-4S</keyword>
<comment type="caution">
    <text evidence="9">The sequence shown here is derived from an EMBL/GenBank/DDBJ whole genome shotgun (WGS) entry which is preliminary data.</text>
</comment>
<evidence type="ECO:0000256" key="5">
    <source>
        <dbReference type="ARBA" id="ARBA00023004"/>
    </source>
</evidence>
<feature type="domain" description="4Fe4S-binding SPASM" evidence="8">
    <location>
        <begin position="243"/>
        <end position="309"/>
    </location>
</feature>
<comment type="cofactor">
    <cofactor evidence="1">
        <name>[4Fe-4S] cluster</name>
        <dbReference type="ChEBI" id="CHEBI:49883"/>
    </cofactor>
</comment>
<dbReference type="SFLD" id="SFLDG01387">
    <property type="entry name" value="BtrN-like_SPASM_domain_contain"/>
    <property type="match status" value="1"/>
</dbReference>
<dbReference type="Pfam" id="PF13186">
    <property type="entry name" value="SPASM"/>
    <property type="match status" value="1"/>
</dbReference>
<evidence type="ECO:0000313" key="10">
    <source>
        <dbReference type="Proteomes" id="UP000280346"/>
    </source>
</evidence>
<reference evidence="9 10" key="1">
    <citation type="submission" date="2018-12" db="EMBL/GenBank/DDBJ databases">
        <authorList>
            <person name="Yang Y."/>
        </authorList>
    </citation>
    <scope>NUCLEOTIDE SEQUENCE [LARGE SCALE GENOMIC DNA]</scope>
    <source>
        <strain evidence="9 10">GSF71</strain>
    </source>
</reference>
<evidence type="ECO:0000256" key="4">
    <source>
        <dbReference type="ARBA" id="ARBA00022723"/>
    </source>
</evidence>
<evidence type="ECO:0000256" key="3">
    <source>
        <dbReference type="ARBA" id="ARBA00022691"/>
    </source>
</evidence>
<proteinExistence type="predicted"/>
<keyword evidence="6" id="KW-0411">Iron-sulfur</keyword>
<organism evidence="9 10">
    <name type="scientific">Azospirillum doebereinerae</name>
    <dbReference type="NCBI Taxonomy" id="92933"/>
    <lineage>
        <taxon>Bacteria</taxon>
        <taxon>Pseudomonadati</taxon>
        <taxon>Pseudomonadota</taxon>
        <taxon>Alphaproteobacteria</taxon>
        <taxon>Rhodospirillales</taxon>
        <taxon>Azospirillaceae</taxon>
        <taxon>Azospirillum</taxon>
    </lineage>
</organism>
<protein>
    <submittedName>
        <fullName evidence="9">Radical SAM protein</fullName>
    </submittedName>
</protein>
<dbReference type="AlphaFoldDB" id="A0A3S0WTY8"/>
<dbReference type="Gene3D" id="3.20.20.70">
    <property type="entry name" value="Aldolase class I"/>
    <property type="match status" value="1"/>
</dbReference>
<name>A0A3S0WTY8_9PROT</name>
<dbReference type="GO" id="GO:0003824">
    <property type="term" value="F:catalytic activity"/>
    <property type="evidence" value="ECO:0007669"/>
    <property type="project" value="InterPro"/>
</dbReference>
<dbReference type="InterPro" id="IPR050377">
    <property type="entry name" value="Radical_SAM_PqqE_MftC-like"/>
</dbReference>
<sequence length="313" mass="35915">MLKMEALQTLSSEPRPASDPTLIGRPFSVFNIELTNRCPFKCVMCARTNNMTRPQGVMDFALFRKIIDEYVEANPKRAASSECWLHHFGESLVHPDFDRFIAYASARGVFTALSLNPLVLKRPLALALLRADPGKLYFSLDGHDDASFEKIRGVKDAYEPSVRNLLNFLALKKSFGSKTQIFVSMIHFGLNADSINRMREHWSNMDGVDHFLDKEFITWDGNAQDVKNLNEHGPVPQKDHVTCQFPWDKMTVTWDGDVVPCCYDYDKRYVLGNASQQSLSEIWNGEPMRHLRREFLDNQVDNPLCRNCEYLRA</sequence>
<dbReference type="PANTHER" id="PTHR11228:SF7">
    <property type="entry name" value="PQQA PEPTIDE CYCLASE"/>
    <property type="match status" value="1"/>
</dbReference>
<dbReference type="SFLD" id="SFLDG01067">
    <property type="entry name" value="SPASM/twitch_domain_containing"/>
    <property type="match status" value="1"/>
</dbReference>
<dbReference type="InterPro" id="IPR013785">
    <property type="entry name" value="Aldolase_TIM"/>
</dbReference>
<accession>A0A3S0WTY8</accession>
<keyword evidence="10" id="KW-1185">Reference proteome</keyword>
<dbReference type="GO" id="GO:0046872">
    <property type="term" value="F:metal ion binding"/>
    <property type="evidence" value="ECO:0007669"/>
    <property type="project" value="UniProtKB-KW"/>
</dbReference>
<gene>
    <name evidence="9" type="ORF">EJ913_17165</name>
</gene>
<keyword evidence="4" id="KW-0479">Metal-binding</keyword>
<evidence type="ECO:0000259" key="7">
    <source>
        <dbReference type="Pfam" id="PF04055"/>
    </source>
</evidence>
<dbReference type="CDD" id="cd01335">
    <property type="entry name" value="Radical_SAM"/>
    <property type="match status" value="1"/>
</dbReference>
<evidence type="ECO:0000256" key="1">
    <source>
        <dbReference type="ARBA" id="ARBA00001966"/>
    </source>
</evidence>
<dbReference type="GO" id="GO:0051536">
    <property type="term" value="F:iron-sulfur cluster binding"/>
    <property type="evidence" value="ECO:0007669"/>
    <property type="project" value="UniProtKB-KW"/>
</dbReference>
<feature type="domain" description="Radical SAM core" evidence="7">
    <location>
        <begin position="32"/>
        <end position="172"/>
    </location>
</feature>
<dbReference type="InterPro" id="IPR023885">
    <property type="entry name" value="4Fe4S-binding_SPASM_dom"/>
</dbReference>
<evidence type="ECO:0000313" key="9">
    <source>
        <dbReference type="EMBL" id="RUQ68902.1"/>
    </source>
</evidence>
<dbReference type="PANTHER" id="PTHR11228">
    <property type="entry name" value="RADICAL SAM DOMAIN PROTEIN"/>
    <property type="match status" value="1"/>
</dbReference>
<dbReference type="InterPro" id="IPR034391">
    <property type="entry name" value="AdoMet-like_SPASM_containing"/>
</dbReference>
<evidence type="ECO:0000256" key="2">
    <source>
        <dbReference type="ARBA" id="ARBA00022485"/>
    </source>
</evidence>
<evidence type="ECO:0000259" key="8">
    <source>
        <dbReference type="Pfam" id="PF13186"/>
    </source>
</evidence>
<dbReference type="EMBL" id="RZIJ01000013">
    <property type="protein sequence ID" value="RUQ68902.1"/>
    <property type="molecule type" value="Genomic_DNA"/>
</dbReference>
<dbReference type="Proteomes" id="UP000280346">
    <property type="component" value="Unassembled WGS sequence"/>
</dbReference>